<feature type="compositionally biased region" description="Basic and acidic residues" evidence="6">
    <location>
        <begin position="199"/>
        <end position="213"/>
    </location>
</feature>
<dbReference type="Gene3D" id="6.10.250.3150">
    <property type="match status" value="1"/>
</dbReference>
<reference evidence="9 10" key="1">
    <citation type="submission" date="2020-07" db="EMBL/GenBank/DDBJ databases">
        <title>Complete genome and description of Corynebacterium incognita strain Marseille-Q3630 sp. nov.</title>
        <authorList>
            <person name="Boxberger M."/>
        </authorList>
    </citation>
    <scope>NUCLEOTIDE SEQUENCE [LARGE SCALE GENOMIC DNA]</scope>
    <source>
        <strain evidence="9 10">Marseille-Q3630</strain>
    </source>
</reference>
<dbReference type="GO" id="GO:0006508">
    <property type="term" value="P:proteolysis"/>
    <property type="evidence" value="ECO:0007669"/>
    <property type="project" value="UniProtKB-KW"/>
</dbReference>
<dbReference type="EMBL" id="CP059404">
    <property type="protein sequence ID" value="QNE89581.1"/>
    <property type="molecule type" value="Genomic_DNA"/>
</dbReference>
<evidence type="ECO:0000313" key="9">
    <source>
        <dbReference type="EMBL" id="QNE89581.1"/>
    </source>
</evidence>
<dbReference type="SUPFAM" id="SSF54001">
    <property type="entry name" value="Cysteine proteinases"/>
    <property type="match status" value="1"/>
</dbReference>
<evidence type="ECO:0000313" key="10">
    <source>
        <dbReference type="Proteomes" id="UP000515743"/>
    </source>
</evidence>
<feature type="chain" id="PRO_5028966385" evidence="7">
    <location>
        <begin position="42"/>
        <end position="576"/>
    </location>
</feature>
<accession>A0A7G7CPR5</accession>
<dbReference type="InterPro" id="IPR000064">
    <property type="entry name" value="NLP_P60_dom"/>
</dbReference>
<dbReference type="PANTHER" id="PTHR47359:SF3">
    <property type="entry name" value="NLP_P60 DOMAIN-CONTAINING PROTEIN-RELATED"/>
    <property type="match status" value="1"/>
</dbReference>
<evidence type="ECO:0000256" key="4">
    <source>
        <dbReference type="ARBA" id="ARBA00022807"/>
    </source>
</evidence>
<keyword evidence="5" id="KW-0175">Coiled coil</keyword>
<dbReference type="RefSeq" id="WP_185175955.1">
    <property type="nucleotide sequence ID" value="NZ_CP059404.1"/>
</dbReference>
<dbReference type="Pfam" id="PF00877">
    <property type="entry name" value="NLPC_P60"/>
    <property type="match status" value="1"/>
</dbReference>
<keyword evidence="10" id="KW-1185">Reference proteome</keyword>
<feature type="signal peptide" evidence="7">
    <location>
        <begin position="1"/>
        <end position="41"/>
    </location>
</feature>
<sequence>MTTSISRTRKRSKLVRRRNFLATVACTVTVSTATSVTPAMAQEQSVVEKFNNALSSTGDVGDLAAILASLNAEIATLESEMGRYQQQVNKALVDFHNARTKAQQARLGASTAKKKLGTANTNLEDAQALLNGLSSSQYRRAAGSQPVTQLAGGDASADALDRQSYLRQETAKRNDVIDNLERVRTDKANQESTLRKVKQLAEDREKKASDVKSEAQSVLADSAAEHAELSTQHDELTRLQEKAQRKLDVKRGGNSHAATTAAAAPEATPAAQPAATAAAAETTVTTAAPAPSSAAEESTVESTVPLSESAVETSTTEQTPTPTEQAPEETVSEPQRPTRPARPAQTEAASTFATDVQAFTDALNEAATIISGSQPELTLETVEESESSTQLPALQLSGDATDAAATGDESVDSLLNELDTNDSVSSQASQALPDSSREQKIEAVIARAESQIGAPYAWGGGTASGPSQGIRDGGTADAHGDYNKVGFDCSGLTLYAFSAAGLSLPHYTGYQYTMGEQIDPANMQRGDLIFYGPQGNHHVAIYLGNGEMLEAPQSGQTVTKTPVRWSGMSPHAVRLL</sequence>
<evidence type="ECO:0000256" key="5">
    <source>
        <dbReference type="SAM" id="Coils"/>
    </source>
</evidence>
<gene>
    <name evidence="9" type="ORF">H0194_00445</name>
</gene>
<evidence type="ECO:0000256" key="2">
    <source>
        <dbReference type="ARBA" id="ARBA00022670"/>
    </source>
</evidence>
<evidence type="ECO:0000256" key="7">
    <source>
        <dbReference type="SAM" id="SignalP"/>
    </source>
</evidence>
<dbReference type="InterPro" id="IPR038765">
    <property type="entry name" value="Papain-like_cys_pep_sf"/>
</dbReference>
<feature type="region of interest" description="Disordered" evidence="6">
    <location>
        <begin position="187"/>
        <end position="220"/>
    </location>
</feature>
<dbReference type="PROSITE" id="PS51935">
    <property type="entry name" value="NLPC_P60"/>
    <property type="match status" value="1"/>
</dbReference>
<dbReference type="InterPro" id="IPR051794">
    <property type="entry name" value="PG_Endopeptidase_C40"/>
</dbReference>
<keyword evidence="2" id="KW-0645">Protease</keyword>
<name>A0A7G7CPR5_9CORY</name>
<feature type="compositionally biased region" description="Low complexity" evidence="6">
    <location>
        <begin position="312"/>
        <end position="325"/>
    </location>
</feature>
<feature type="region of interest" description="Disordered" evidence="6">
    <location>
        <begin position="244"/>
        <end position="349"/>
    </location>
</feature>
<evidence type="ECO:0000256" key="3">
    <source>
        <dbReference type="ARBA" id="ARBA00022801"/>
    </source>
</evidence>
<dbReference type="NCBIfam" id="NF046048">
    <property type="entry name" value="NlpC_P60_DIP1281"/>
    <property type="match status" value="1"/>
</dbReference>
<dbReference type="GO" id="GO:0008234">
    <property type="term" value="F:cysteine-type peptidase activity"/>
    <property type="evidence" value="ECO:0007669"/>
    <property type="project" value="UniProtKB-KW"/>
</dbReference>
<evidence type="ECO:0000259" key="8">
    <source>
        <dbReference type="PROSITE" id="PS51935"/>
    </source>
</evidence>
<dbReference type="AlphaFoldDB" id="A0A7G7CPR5"/>
<dbReference type="PANTHER" id="PTHR47359">
    <property type="entry name" value="PEPTIDOGLYCAN DL-ENDOPEPTIDASE CWLO"/>
    <property type="match status" value="1"/>
</dbReference>
<feature type="coiled-coil region" evidence="5">
    <location>
        <begin position="60"/>
        <end position="94"/>
    </location>
</feature>
<evidence type="ECO:0000256" key="6">
    <source>
        <dbReference type="SAM" id="MobiDB-lite"/>
    </source>
</evidence>
<feature type="domain" description="NlpC/P60" evidence="8">
    <location>
        <begin position="438"/>
        <end position="576"/>
    </location>
</feature>
<dbReference type="KEGG" id="cik:H0194_00445"/>
<dbReference type="Gene3D" id="3.90.1720.10">
    <property type="entry name" value="endopeptidase domain like (from Nostoc punctiforme)"/>
    <property type="match status" value="1"/>
</dbReference>
<organism evidence="9 10">
    <name type="scientific">Corynebacterium incognita</name>
    <dbReference type="NCBI Taxonomy" id="2754725"/>
    <lineage>
        <taxon>Bacteria</taxon>
        <taxon>Bacillati</taxon>
        <taxon>Actinomycetota</taxon>
        <taxon>Actinomycetes</taxon>
        <taxon>Mycobacteriales</taxon>
        <taxon>Corynebacteriaceae</taxon>
        <taxon>Corynebacterium</taxon>
    </lineage>
</organism>
<proteinExistence type="inferred from homology"/>
<comment type="similarity">
    <text evidence="1">Belongs to the peptidase C40 family.</text>
</comment>
<dbReference type="Proteomes" id="UP000515743">
    <property type="component" value="Chromosome"/>
</dbReference>
<keyword evidence="7" id="KW-0732">Signal</keyword>
<protein>
    <submittedName>
        <fullName evidence="9">C40 family peptidase</fullName>
    </submittedName>
</protein>
<evidence type="ECO:0000256" key="1">
    <source>
        <dbReference type="ARBA" id="ARBA00007074"/>
    </source>
</evidence>
<feature type="compositionally biased region" description="Low complexity" evidence="6">
    <location>
        <begin position="257"/>
        <end position="304"/>
    </location>
</feature>
<keyword evidence="3" id="KW-0378">Hydrolase</keyword>
<keyword evidence="4" id="KW-0788">Thiol protease</keyword>